<dbReference type="HOGENOM" id="CLU_087075_0_0_1"/>
<dbReference type="InterPro" id="IPR008991">
    <property type="entry name" value="Translation_prot_SH3-like_sf"/>
</dbReference>
<dbReference type="SUPFAM" id="SSF50104">
    <property type="entry name" value="Translation proteins SH3-like domain"/>
    <property type="match status" value="1"/>
</dbReference>
<dbReference type="AlphaFoldDB" id="W3VIM9"/>
<dbReference type="Gene3D" id="2.30.30.790">
    <property type="match status" value="1"/>
</dbReference>
<evidence type="ECO:0008006" key="6">
    <source>
        <dbReference type="Google" id="ProtNLM"/>
    </source>
</evidence>
<evidence type="ECO:0000256" key="1">
    <source>
        <dbReference type="ARBA" id="ARBA00005781"/>
    </source>
</evidence>
<evidence type="ECO:0000313" key="5">
    <source>
        <dbReference type="Proteomes" id="UP000019462"/>
    </source>
</evidence>
<comment type="caution">
    <text evidence="4">The sequence shown here is derived from an EMBL/GenBank/DDBJ whole genome shotgun (WGS) entry which is preliminary data.</text>
</comment>
<comment type="similarity">
    <text evidence="1">Belongs to the bacterial ribosomal protein bL19 family.</text>
</comment>
<protein>
    <recommendedName>
        <fullName evidence="6">Ribosomal protein L19</fullName>
    </recommendedName>
</protein>
<dbReference type="GO" id="GO:0006412">
    <property type="term" value="P:translation"/>
    <property type="evidence" value="ECO:0007669"/>
    <property type="project" value="InterPro"/>
</dbReference>
<dbReference type="InterPro" id="IPR001857">
    <property type="entry name" value="Ribosomal_bL19"/>
</dbReference>
<dbReference type="PRINTS" id="PR00061">
    <property type="entry name" value="RIBOSOMALL19"/>
</dbReference>
<keyword evidence="2" id="KW-0689">Ribosomal protein</keyword>
<dbReference type="InterPro" id="IPR038657">
    <property type="entry name" value="Ribosomal_bL19_sf"/>
</dbReference>
<evidence type="ECO:0000313" key="4">
    <source>
        <dbReference type="EMBL" id="ETS61528.1"/>
    </source>
</evidence>
<dbReference type="GO" id="GO:0003735">
    <property type="term" value="F:structural constituent of ribosome"/>
    <property type="evidence" value="ECO:0007669"/>
    <property type="project" value="InterPro"/>
</dbReference>
<name>W3VIM9_MOEAP</name>
<dbReference type="GO" id="GO:0005762">
    <property type="term" value="C:mitochondrial large ribosomal subunit"/>
    <property type="evidence" value="ECO:0007669"/>
    <property type="project" value="TreeGrafter"/>
</dbReference>
<dbReference type="Pfam" id="PF01245">
    <property type="entry name" value="Ribosomal_L19"/>
    <property type="match status" value="1"/>
</dbReference>
<dbReference type="OrthoDB" id="4726at2759"/>
<dbReference type="EMBL" id="AWNI01000015">
    <property type="protein sequence ID" value="ETS61528.1"/>
    <property type="molecule type" value="Genomic_DNA"/>
</dbReference>
<sequence>MSAQRSSKPLTALFKSLRLGANPSTTSASPIASSSRCFSSSHIPRAASKAAVAAKTPQRCKSTLHCRGMLVHTPADPILRTLCSASTAATYPFSSAALIPEVPEFISTKQGVKPPPQAKSVLSGVMPRVHSELRARYDPGNRLTKLFDRHSRERIPPGSVLIVESWTSPLKTNFSSFSGVLIAVRRRGVSTSFVLRNLVQKLGVEMRFNLYSPLLKDVRVIQKAEAGKNDKSGKLRRTRRAKLYYLRNDDRRLAGIGNVIKQQRLLEEKRAQEISKRRGGRR</sequence>
<evidence type="ECO:0000256" key="2">
    <source>
        <dbReference type="ARBA" id="ARBA00022980"/>
    </source>
</evidence>
<keyword evidence="5" id="KW-1185">Reference proteome</keyword>
<organism evidence="4 5">
    <name type="scientific">Moesziomyces aphidis</name>
    <name type="common">Pseudozyma aphidis</name>
    <dbReference type="NCBI Taxonomy" id="84754"/>
    <lineage>
        <taxon>Eukaryota</taxon>
        <taxon>Fungi</taxon>
        <taxon>Dikarya</taxon>
        <taxon>Basidiomycota</taxon>
        <taxon>Ustilaginomycotina</taxon>
        <taxon>Ustilaginomycetes</taxon>
        <taxon>Ustilaginales</taxon>
        <taxon>Ustilaginaceae</taxon>
        <taxon>Moesziomyces</taxon>
    </lineage>
</organism>
<evidence type="ECO:0000256" key="3">
    <source>
        <dbReference type="ARBA" id="ARBA00023274"/>
    </source>
</evidence>
<dbReference type="Proteomes" id="UP000019462">
    <property type="component" value="Unassembled WGS sequence"/>
</dbReference>
<dbReference type="PANTHER" id="PTHR15680">
    <property type="entry name" value="RIBOSOMAL PROTEIN L19"/>
    <property type="match status" value="1"/>
</dbReference>
<proteinExistence type="inferred from homology"/>
<keyword evidence="3" id="KW-0687">Ribonucleoprotein</keyword>
<gene>
    <name evidence="4" type="ORF">PaG_04276</name>
</gene>
<dbReference type="FunFam" id="2.30.30.790:FF:000012">
    <property type="entry name" value="Related to 50S ribosomal protein L19"/>
    <property type="match status" value="1"/>
</dbReference>
<accession>W3VIM9</accession>
<reference evidence="4 5" key="1">
    <citation type="journal article" date="2014" name="Genome Announc.">
        <title>Genome sequence of the basidiomycetous fungus Pseudozyma aphidis DSM70725, an efficient producer of biosurfactant mannosylerythritol lipids.</title>
        <authorList>
            <person name="Lorenz S."/>
            <person name="Guenther M."/>
            <person name="Grumaz C."/>
            <person name="Rupp S."/>
            <person name="Zibek S."/>
            <person name="Sohn K."/>
        </authorList>
    </citation>
    <scope>NUCLEOTIDE SEQUENCE [LARGE SCALE GENOMIC DNA]</scope>
    <source>
        <strain evidence="5">ATCC 32657 / CBS 517.83 / DSM 70725 / JCM 10318 / NBRC 10182 / NRRL Y-7954 / St-0401</strain>
    </source>
</reference>
<dbReference type="PANTHER" id="PTHR15680:SF9">
    <property type="entry name" value="LARGE RIBOSOMAL SUBUNIT PROTEIN BL19M"/>
    <property type="match status" value="1"/>
</dbReference>